<evidence type="ECO:0000256" key="4">
    <source>
        <dbReference type="ARBA" id="ARBA00023136"/>
    </source>
</evidence>
<evidence type="ECO:0000256" key="2">
    <source>
        <dbReference type="ARBA" id="ARBA00022692"/>
    </source>
</evidence>
<evidence type="ECO:0000256" key="5">
    <source>
        <dbReference type="SAM" id="Phobius"/>
    </source>
</evidence>
<dbReference type="InterPro" id="IPR052556">
    <property type="entry name" value="PolySynth_Transporter"/>
</dbReference>
<feature type="transmembrane region" description="Helical" evidence="5">
    <location>
        <begin position="370"/>
        <end position="389"/>
    </location>
</feature>
<organism evidence="6">
    <name type="scientific">uncultured bacterium</name>
    <name type="common">gcode 4</name>
    <dbReference type="NCBI Taxonomy" id="1234023"/>
    <lineage>
        <taxon>Bacteria</taxon>
        <taxon>environmental samples</taxon>
    </lineage>
</organism>
<accession>K2G203</accession>
<reference evidence="6" key="1">
    <citation type="journal article" date="2012" name="Science">
        <title>Fermentation, hydrogen, and sulfur metabolism in multiple uncultivated bacterial phyla.</title>
        <authorList>
            <person name="Wrighton K.C."/>
            <person name="Thomas B.C."/>
            <person name="Sharon I."/>
            <person name="Miller C.S."/>
            <person name="Castelle C.J."/>
            <person name="VerBerkmoes N.C."/>
            <person name="Wilkins M.J."/>
            <person name="Hettich R.L."/>
            <person name="Lipton M.S."/>
            <person name="Williams K.H."/>
            <person name="Long P.E."/>
            <person name="Banfield J.F."/>
        </authorList>
    </citation>
    <scope>NUCLEOTIDE SEQUENCE [LARGE SCALE GENOMIC DNA]</scope>
</reference>
<protein>
    <submittedName>
        <fullName evidence="6">Putative polysaccharide biosynthesis protein</fullName>
    </submittedName>
</protein>
<feature type="transmembrane region" description="Helical" evidence="5">
    <location>
        <begin position="335"/>
        <end position="358"/>
    </location>
</feature>
<feature type="transmembrane region" description="Helical" evidence="5">
    <location>
        <begin position="225"/>
        <end position="242"/>
    </location>
</feature>
<comment type="caution">
    <text evidence="6">The sequence shown here is derived from an EMBL/GenBank/DDBJ whole genome shotgun (WGS) entry which is preliminary data.</text>
</comment>
<name>K2G203_9BACT</name>
<evidence type="ECO:0000313" key="6">
    <source>
        <dbReference type="EMBL" id="EKE28282.1"/>
    </source>
</evidence>
<keyword evidence="3 5" id="KW-1133">Transmembrane helix</keyword>
<gene>
    <name evidence="6" type="ORF">ACD_3C00083G0021</name>
</gene>
<evidence type="ECO:0000256" key="1">
    <source>
        <dbReference type="ARBA" id="ARBA00004141"/>
    </source>
</evidence>
<feature type="transmembrane region" description="Helical" evidence="5">
    <location>
        <begin position="54"/>
        <end position="73"/>
    </location>
</feature>
<keyword evidence="2 5" id="KW-0812">Transmembrane</keyword>
<evidence type="ECO:0000256" key="3">
    <source>
        <dbReference type="ARBA" id="ARBA00022989"/>
    </source>
</evidence>
<sequence>MRRFIDIYKNLSEGPKKVLHNMNWLFFDVVLRVWISFFVWTWLARYFWPLNFWIYNYALAFVWIFWFIANLWLDGITIKELVDKHEKKDEILGSVFFLKLIWSIIAIIIINLLSYFLFYKSQIQTLTIFIISLWFVFQTFNVINLYFQSKVEWKYNVIASWSWFLVSNILKLVIIFNWLGVVYLSAIYLIDFIIWSWVWIYIYYKYARHNIFNWSINRLIVKKMFIRWLPLALSSIANYIFLRIDQLMIWNMMTSREVWLYSVSVIISDSTLNFFWIVWPSLFPALIASKKISLDVYMRRLKMYYSLFSIIWFWLVLPIYLLSDQIILILFWDNYIESIIVLKIYIWSVIATAIMIPLHQHMINEKVISYSLYSISAWAWLSVIMNYFLIPKFWLTWAAYSTTIPAFFSLFIFLFFKKTRSIFIFWLKSFNPLILLKIIHKKI</sequence>
<feature type="transmembrane region" description="Helical" evidence="5">
    <location>
        <begin position="258"/>
        <end position="282"/>
    </location>
</feature>
<dbReference type="InterPro" id="IPR002797">
    <property type="entry name" value="Polysacc_synth"/>
</dbReference>
<dbReference type="GO" id="GO:0016020">
    <property type="term" value="C:membrane"/>
    <property type="evidence" value="ECO:0007669"/>
    <property type="project" value="UniProtKB-SubCell"/>
</dbReference>
<dbReference type="Pfam" id="PF01943">
    <property type="entry name" value="Polysacc_synt"/>
    <property type="match status" value="1"/>
</dbReference>
<feature type="transmembrane region" description="Helical" evidence="5">
    <location>
        <begin position="21"/>
        <end position="42"/>
    </location>
</feature>
<feature type="transmembrane region" description="Helical" evidence="5">
    <location>
        <begin position="185"/>
        <end position="204"/>
    </location>
</feature>
<comment type="subcellular location">
    <subcellularLocation>
        <location evidence="1">Membrane</location>
        <topology evidence="1">Multi-pass membrane protein</topology>
    </subcellularLocation>
</comment>
<dbReference type="CDD" id="cd13128">
    <property type="entry name" value="MATE_Wzx_like"/>
    <property type="match status" value="1"/>
</dbReference>
<dbReference type="PANTHER" id="PTHR43424:SF1">
    <property type="entry name" value="LOCUS PUTATIVE PROTEIN 1-RELATED"/>
    <property type="match status" value="1"/>
</dbReference>
<feature type="transmembrane region" description="Helical" evidence="5">
    <location>
        <begin position="158"/>
        <end position="179"/>
    </location>
</feature>
<keyword evidence="4 5" id="KW-0472">Membrane</keyword>
<dbReference type="PANTHER" id="PTHR43424">
    <property type="entry name" value="LOCUS PUTATIVE PROTEIN 1-RELATED"/>
    <property type="match status" value="1"/>
</dbReference>
<dbReference type="AlphaFoldDB" id="K2G203"/>
<feature type="transmembrane region" description="Helical" evidence="5">
    <location>
        <begin position="395"/>
        <end position="416"/>
    </location>
</feature>
<proteinExistence type="predicted"/>
<feature type="transmembrane region" description="Helical" evidence="5">
    <location>
        <begin position="94"/>
        <end position="117"/>
    </location>
</feature>
<feature type="transmembrane region" description="Helical" evidence="5">
    <location>
        <begin position="123"/>
        <end position="146"/>
    </location>
</feature>
<dbReference type="EMBL" id="AMFJ01000357">
    <property type="protein sequence ID" value="EKE28282.1"/>
    <property type="molecule type" value="Genomic_DNA"/>
</dbReference>
<feature type="transmembrane region" description="Helical" evidence="5">
    <location>
        <begin position="303"/>
        <end position="323"/>
    </location>
</feature>